<keyword evidence="1" id="KW-1133">Transmembrane helix</keyword>
<keyword evidence="1" id="KW-0812">Transmembrane</keyword>
<keyword evidence="3" id="KW-1185">Reference proteome</keyword>
<organism evidence="2 3">
    <name type="scientific">Arthrobotrys musiformis</name>
    <dbReference type="NCBI Taxonomy" id="47236"/>
    <lineage>
        <taxon>Eukaryota</taxon>
        <taxon>Fungi</taxon>
        <taxon>Dikarya</taxon>
        <taxon>Ascomycota</taxon>
        <taxon>Pezizomycotina</taxon>
        <taxon>Orbiliomycetes</taxon>
        <taxon>Orbiliales</taxon>
        <taxon>Orbiliaceae</taxon>
        <taxon>Arthrobotrys</taxon>
    </lineage>
</organism>
<keyword evidence="1" id="KW-0472">Membrane</keyword>
<evidence type="ECO:0000313" key="2">
    <source>
        <dbReference type="EMBL" id="KAK6498597.1"/>
    </source>
</evidence>
<protein>
    <recommendedName>
        <fullName evidence="4">Non-classical export protein 1</fullName>
    </recommendedName>
</protein>
<dbReference type="Pfam" id="PF11654">
    <property type="entry name" value="NCE101"/>
    <property type="match status" value="1"/>
</dbReference>
<feature type="transmembrane region" description="Helical" evidence="1">
    <location>
        <begin position="17"/>
        <end position="35"/>
    </location>
</feature>
<dbReference type="AlphaFoldDB" id="A0AAV9VYP0"/>
<sequence length="62" mass="6885">MAAAAVAPTVPFLISRVGDPIFAVFIGSTAAFLRIRREEQDKGRPFNQLWPTLRRRAGLIFA</sequence>
<evidence type="ECO:0008006" key="4">
    <source>
        <dbReference type="Google" id="ProtNLM"/>
    </source>
</evidence>
<evidence type="ECO:0000313" key="3">
    <source>
        <dbReference type="Proteomes" id="UP001370758"/>
    </source>
</evidence>
<dbReference type="EMBL" id="JAVHJL010000008">
    <property type="protein sequence ID" value="KAK6498597.1"/>
    <property type="molecule type" value="Genomic_DNA"/>
</dbReference>
<comment type="caution">
    <text evidence="2">The sequence shown here is derived from an EMBL/GenBank/DDBJ whole genome shotgun (WGS) entry which is preliminary data.</text>
</comment>
<dbReference type="InterPro" id="IPR024242">
    <property type="entry name" value="NCE101"/>
</dbReference>
<accession>A0AAV9VYP0</accession>
<gene>
    <name evidence="2" type="ORF">TWF481_011181</name>
</gene>
<dbReference type="GO" id="GO:0009306">
    <property type="term" value="P:protein secretion"/>
    <property type="evidence" value="ECO:0007669"/>
    <property type="project" value="InterPro"/>
</dbReference>
<name>A0AAV9VYP0_9PEZI</name>
<reference evidence="2 3" key="1">
    <citation type="submission" date="2023-08" db="EMBL/GenBank/DDBJ databases">
        <authorList>
            <person name="Palmer J.M."/>
        </authorList>
    </citation>
    <scope>NUCLEOTIDE SEQUENCE [LARGE SCALE GENOMIC DNA]</scope>
    <source>
        <strain evidence="2 3">TWF481</strain>
    </source>
</reference>
<proteinExistence type="predicted"/>
<evidence type="ECO:0000256" key="1">
    <source>
        <dbReference type="SAM" id="Phobius"/>
    </source>
</evidence>
<dbReference type="Proteomes" id="UP001370758">
    <property type="component" value="Unassembled WGS sequence"/>
</dbReference>